<feature type="region of interest" description="Disordered" evidence="1">
    <location>
        <begin position="367"/>
        <end position="398"/>
    </location>
</feature>
<protein>
    <submittedName>
        <fullName evidence="2">Uncharacterized protein</fullName>
    </submittedName>
</protein>
<evidence type="ECO:0000313" key="2">
    <source>
        <dbReference type="EMBL" id="KAG0015984.1"/>
    </source>
</evidence>
<feature type="region of interest" description="Disordered" evidence="1">
    <location>
        <begin position="667"/>
        <end position="701"/>
    </location>
</feature>
<feature type="region of interest" description="Disordered" evidence="1">
    <location>
        <begin position="108"/>
        <end position="154"/>
    </location>
</feature>
<dbReference type="OrthoDB" id="2446962at2759"/>
<dbReference type="Proteomes" id="UP000703661">
    <property type="component" value="Unassembled WGS sequence"/>
</dbReference>
<feature type="compositionally biased region" description="Polar residues" evidence="1">
    <location>
        <begin position="297"/>
        <end position="317"/>
    </location>
</feature>
<dbReference type="AlphaFoldDB" id="A0A9P6MXH4"/>
<dbReference type="EMBL" id="JAAAID010000577">
    <property type="protein sequence ID" value="KAG0015984.1"/>
    <property type="molecule type" value="Genomic_DNA"/>
</dbReference>
<feature type="region of interest" description="Disordered" evidence="1">
    <location>
        <begin position="54"/>
        <end position="96"/>
    </location>
</feature>
<evidence type="ECO:0000313" key="3">
    <source>
        <dbReference type="Proteomes" id="UP000703661"/>
    </source>
</evidence>
<feature type="compositionally biased region" description="Acidic residues" evidence="1">
    <location>
        <begin position="110"/>
        <end position="132"/>
    </location>
</feature>
<organism evidence="2 3">
    <name type="scientific">Entomortierella chlamydospora</name>
    <dbReference type="NCBI Taxonomy" id="101097"/>
    <lineage>
        <taxon>Eukaryota</taxon>
        <taxon>Fungi</taxon>
        <taxon>Fungi incertae sedis</taxon>
        <taxon>Mucoromycota</taxon>
        <taxon>Mortierellomycotina</taxon>
        <taxon>Mortierellomycetes</taxon>
        <taxon>Mortierellales</taxon>
        <taxon>Mortierellaceae</taxon>
        <taxon>Entomortierella</taxon>
    </lineage>
</organism>
<name>A0A9P6MXH4_9FUNG</name>
<accession>A0A9P6MXH4</accession>
<evidence type="ECO:0000256" key="1">
    <source>
        <dbReference type="SAM" id="MobiDB-lite"/>
    </source>
</evidence>
<sequence>MGQNQSHEEPYHKRHYTLTNQQIQRQNSFSQSTPNLLLNREYVLKRGATFQNNHSTTSLTQKPGITRSSSALGFGGTNMDETASGDSGAGNPTPFMRLLPIKNEERYFDESDESEESEESEEEGESNDDYEGETQRRSRGITASPSFPEEGALNVNSRLSYGHYSRDRADFQRTREEEEEDLSYLSPVSGSLRPKQSLGKSPKHSFAPQPFNHDHPRYFSEDDNTDEGHEEPVLKRYQLYDPPMPTQFATAVEDVHVQDFSRNPLLLDAIREEDEEVAGHSKRPSQVDIDQQDRETSTLQGLQPLQEANRNTANVDTRPSVGEIGLYDNVKIDLDRRIHEAVQQVEQKFQDRVQKLEEQTASLSIASAGASAGAPAQASMRGHDQEQDSIDVSSYHSHGSTALRKEMLSNASQKVDDLDSRVNQMEYLVSFKLNDIENKVQEIQDGHNTIVQTMDAASISQEPKEQPTAISNEIQTYRRSAYNDIDNDLAVMGHLNSSGPVDKASIMELRQELQAFGMRFHELNDGLLTDLMTQLREAKLMLFDSVDEVDKRLGTRVDRIEAEQHAKLLSDIENRIHERVRAMEQTSIRLERCFDKMEGRLGALETVLVSKPRPESMYQVAQQQQQQQDSQLEKELQRATFLDPNAAPESPMPDGRNESSAYRLEATPATTSNTVSKNFDSTNQSTTSHRSHGPRPAKILTTNAPDRQGAFLQQPGNLQTGPRSAEPIPIGARRFGRAMTIGSLEPQGSFGASLPGQQRNLGPQRSLASLGALAPKSAGYVAPDAKDQKAIRRPSSYKELLHFWKAGESTPDLLKNIDS</sequence>
<feature type="compositionally biased region" description="Polar residues" evidence="1">
    <location>
        <begin position="668"/>
        <end position="688"/>
    </location>
</feature>
<proteinExistence type="predicted"/>
<feature type="region of interest" description="Disordered" evidence="1">
    <location>
        <begin position="274"/>
        <end position="319"/>
    </location>
</feature>
<feature type="compositionally biased region" description="Low complexity" evidence="1">
    <location>
        <begin position="367"/>
        <end position="379"/>
    </location>
</feature>
<reference evidence="2" key="1">
    <citation type="journal article" date="2020" name="Fungal Divers.">
        <title>Resolving the Mortierellaceae phylogeny through synthesis of multi-gene phylogenetics and phylogenomics.</title>
        <authorList>
            <person name="Vandepol N."/>
            <person name="Liber J."/>
            <person name="Desiro A."/>
            <person name="Na H."/>
            <person name="Kennedy M."/>
            <person name="Barry K."/>
            <person name="Grigoriev I.V."/>
            <person name="Miller A.N."/>
            <person name="O'Donnell K."/>
            <person name="Stajich J.E."/>
            <person name="Bonito G."/>
        </authorList>
    </citation>
    <scope>NUCLEOTIDE SEQUENCE</scope>
    <source>
        <strain evidence="2">NRRL 2769</strain>
    </source>
</reference>
<gene>
    <name evidence="2" type="ORF">BGZ80_009504</name>
</gene>
<comment type="caution">
    <text evidence="2">The sequence shown here is derived from an EMBL/GenBank/DDBJ whole genome shotgun (WGS) entry which is preliminary data.</text>
</comment>
<feature type="compositionally biased region" description="Polar residues" evidence="1">
    <location>
        <begin position="54"/>
        <end position="71"/>
    </location>
</feature>
<feature type="region of interest" description="Disordered" evidence="1">
    <location>
        <begin position="170"/>
        <end position="229"/>
    </location>
</feature>
<feature type="compositionally biased region" description="Basic and acidic residues" evidence="1">
    <location>
        <begin position="212"/>
        <end position="229"/>
    </location>
</feature>
<keyword evidence="3" id="KW-1185">Reference proteome</keyword>